<dbReference type="InterPro" id="IPR036465">
    <property type="entry name" value="vWFA_dom_sf"/>
</dbReference>
<feature type="region of interest" description="Disordered" evidence="1">
    <location>
        <begin position="295"/>
        <end position="318"/>
    </location>
</feature>
<feature type="compositionally biased region" description="Low complexity" evidence="1">
    <location>
        <begin position="298"/>
        <end position="308"/>
    </location>
</feature>
<keyword evidence="4" id="KW-1185">Reference proteome</keyword>
<dbReference type="Pfam" id="PF00656">
    <property type="entry name" value="Peptidase_C14"/>
    <property type="match status" value="1"/>
</dbReference>
<name>A0A5N8VIR2_9ACTN</name>
<dbReference type="PROSITE" id="PS50234">
    <property type="entry name" value="VWFA"/>
    <property type="match status" value="1"/>
</dbReference>
<evidence type="ECO:0000259" key="2">
    <source>
        <dbReference type="PROSITE" id="PS50234"/>
    </source>
</evidence>
<accession>A0A5N8VIR2</accession>
<comment type="caution">
    <text evidence="3">The sequence shown here is derived from an EMBL/GenBank/DDBJ whole genome shotgun (WGS) entry which is preliminary data.</text>
</comment>
<dbReference type="SUPFAM" id="SSF53850">
    <property type="entry name" value="Periplasmic binding protein-like II"/>
    <property type="match status" value="1"/>
</dbReference>
<dbReference type="AlphaFoldDB" id="A0A5N8VIR2"/>
<dbReference type="SUPFAM" id="SSF53300">
    <property type="entry name" value="vWA-like"/>
    <property type="match status" value="1"/>
</dbReference>
<evidence type="ECO:0000313" key="4">
    <source>
        <dbReference type="Proteomes" id="UP000325849"/>
    </source>
</evidence>
<gene>
    <name evidence="3" type="ORF">FNH09_22885</name>
</gene>
<dbReference type="InterPro" id="IPR029030">
    <property type="entry name" value="Caspase-like_dom_sf"/>
</dbReference>
<dbReference type="OrthoDB" id="5621159at2"/>
<dbReference type="Gene3D" id="3.40.50.410">
    <property type="entry name" value="von Willebrand factor, type A domain"/>
    <property type="match status" value="1"/>
</dbReference>
<dbReference type="InterPro" id="IPR011600">
    <property type="entry name" value="Pept_C14_caspase"/>
</dbReference>
<organism evidence="3 4">
    <name type="scientific">Streptomyces adustus</name>
    <dbReference type="NCBI Taxonomy" id="1609272"/>
    <lineage>
        <taxon>Bacteria</taxon>
        <taxon>Bacillati</taxon>
        <taxon>Actinomycetota</taxon>
        <taxon>Actinomycetes</taxon>
        <taxon>Kitasatosporales</taxon>
        <taxon>Streptomycetaceae</taxon>
        <taxon>Streptomyces</taxon>
    </lineage>
</organism>
<dbReference type="Pfam" id="PF00092">
    <property type="entry name" value="VWA"/>
    <property type="match status" value="1"/>
</dbReference>
<feature type="domain" description="VWFA" evidence="2">
    <location>
        <begin position="697"/>
        <end position="890"/>
    </location>
</feature>
<dbReference type="Proteomes" id="UP000325849">
    <property type="component" value="Unassembled WGS sequence"/>
</dbReference>
<dbReference type="RefSeq" id="WP_152890961.1">
    <property type="nucleotide sequence ID" value="NZ_VJZD01000095.1"/>
</dbReference>
<dbReference type="InterPro" id="IPR002035">
    <property type="entry name" value="VWF_A"/>
</dbReference>
<dbReference type="EMBL" id="VJZD01000095">
    <property type="protein sequence ID" value="MPY33984.1"/>
    <property type="molecule type" value="Genomic_DNA"/>
</dbReference>
<sequence length="894" mass="96446">MSSRRRRPWPVGLADPSRSRVFVVGVSQYTELEKLPTVAKGAQDLAALLRNKDLWGVPERNCTVLLNPTNPTDVLNSLSECAQEAQDTLVVYFAGHGLLLDDDDLHLAFASANYEAAHRSLRYADLRSLVMRCKARKKVVIIDCCFSGKATELGMGPLPVPPELPDIEGSYLLTSSSATERSMAPRNKDYPAFTGELIKALDEGLEDGSELITTEALYQVLHERLPKGGFPLPQQLSKNNGPHVSLVRNRKHDPGPSEMSPGFTNWRRVALALPVAFVSLPLLWVGVEYAPWPPTDSPSPSATASGDTDGVAHGLPHCSGTPDLQVTVAVSADLATPLTAAAKRYGQRSSDGKCVQVVVEEQNSGTMMRALTQGSADNDGSLPNVWSPAGSAWLSLVRRTANANTVALLPEQNPRPIVTSPLVIAMPKPMADQLGWSKKGSIGWHDLTQWAKNAPTFWSSKGKKQWGTFTLGKTNPEYSTSGLNATLAAYAAVTGTQTGKARDLTVGDITLRKNTDFVHAIEESVAHYGDTTLTFMQNFRRADDATTPANPDAALRYVSAATVEEQAVVAYNLGYPCGTEHATPDCTKRRTPPHTPLVAFYPNDGTLSSDHPYIEFNNMSPSQRAVADGFGAHLRSRTEQNEFAKLGFRTYNGRTTSYLTQANGALPKAPIISMHLPEGDVLRQLLTTWPTLRRQANVLTLIDTSTSMKNPAVGTAGRTKMNLLKSAGPQLFGRDGFTDNDQVGLWQFGAVIDQNVPGGPLKESVDGVPRRTALTTTLGTYLPQGDTPLYECIRQAVTALRARYDPKAINAVIVLTDGQNYPNKSGEEDALLRTLAATPQIRVFPIAYGNPALRSGSTGLQALQRIAAATGGHVYDATDATTIPAVLTSVVSNF</sequence>
<evidence type="ECO:0000313" key="3">
    <source>
        <dbReference type="EMBL" id="MPY33984.1"/>
    </source>
</evidence>
<proteinExistence type="predicted"/>
<dbReference type="GO" id="GO:0006508">
    <property type="term" value="P:proteolysis"/>
    <property type="evidence" value="ECO:0007669"/>
    <property type="project" value="InterPro"/>
</dbReference>
<evidence type="ECO:0000256" key="1">
    <source>
        <dbReference type="SAM" id="MobiDB-lite"/>
    </source>
</evidence>
<dbReference type="Gene3D" id="3.40.50.1460">
    <property type="match status" value="1"/>
</dbReference>
<dbReference type="SUPFAM" id="SSF52129">
    <property type="entry name" value="Caspase-like"/>
    <property type="match status" value="1"/>
</dbReference>
<dbReference type="NCBIfam" id="NF047832">
    <property type="entry name" value="caspase_w_EACC1"/>
    <property type="match status" value="1"/>
</dbReference>
<protein>
    <submittedName>
        <fullName evidence="3">VWA domain-containing protein</fullName>
    </submittedName>
</protein>
<dbReference type="SMART" id="SM00327">
    <property type="entry name" value="VWA"/>
    <property type="match status" value="1"/>
</dbReference>
<reference evidence="3 4" key="1">
    <citation type="submission" date="2019-07" db="EMBL/GenBank/DDBJ databases">
        <title>New species of Amycolatopsis and Streptomyces.</title>
        <authorList>
            <person name="Duangmal K."/>
            <person name="Teo W.F.A."/>
            <person name="Lipun K."/>
        </authorList>
    </citation>
    <scope>NUCLEOTIDE SEQUENCE [LARGE SCALE GENOMIC DNA]</scope>
    <source>
        <strain evidence="3 4">NBRC 109810</strain>
    </source>
</reference>
<dbReference type="Pfam" id="PF13531">
    <property type="entry name" value="SBP_bac_11"/>
    <property type="match status" value="1"/>
</dbReference>
<dbReference type="GO" id="GO:0004197">
    <property type="term" value="F:cysteine-type endopeptidase activity"/>
    <property type="evidence" value="ECO:0007669"/>
    <property type="project" value="InterPro"/>
</dbReference>